<dbReference type="AlphaFoldDB" id="A0A2N6NJZ5"/>
<protein>
    <submittedName>
        <fullName evidence="2">Uncharacterized protein</fullName>
    </submittedName>
</protein>
<sequence>MIEERAPNHVDPTRECEAPSAPSRGDFQGLAQVSHRILRQAAEAGDGDGDGHDEFNPPKPGFSWKRALCADAIVPSYSFET</sequence>
<feature type="region of interest" description="Disordered" evidence="1">
    <location>
        <begin position="41"/>
        <end position="62"/>
    </location>
</feature>
<dbReference type="Proteomes" id="UP000235728">
    <property type="component" value="Unassembled WGS sequence"/>
</dbReference>
<feature type="region of interest" description="Disordered" evidence="1">
    <location>
        <begin position="1"/>
        <end position="27"/>
    </location>
</feature>
<comment type="caution">
    <text evidence="2">The sequence shown here is derived from an EMBL/GenBank/DDBJ whole genome shotgun (WGS) entry which is preliminary data.</text>
</comment>
<accession>A0A2N6NJZ5</accession>
<evidence type="ECO:0000256" key="1">
    <source>
        <dbReference type="SAM" id="MobiDB-lite"/>
    </source>
</evidence>
<reference evidence="2 3" key="1">
    <citation type="journal article" date="2016" name="Appl. Microbiol. Biotechnol.">
        <title>Characterization of T-DNA insertion mutants with decreased virulence in the entomopathogenic fungus Beauveria bassiana JEF-007.</title>
        <authorList>
            <person name="Kim S."/>
            <person name="Lee S.J."/>
            <person name="Nai Y.S."/>
            <person name="Yu J.S."/>
            <person name="Lee M.R."/>
            <person name="Yang Y.T."/>
            <person name="Kim J.S."/>
        </authorList>
    </citation>
    <scope>NUCLEOTIDE SEQUENCE [LARGE SCALE GENOMIC DNA]</scope>
    <source>
        <strain evidence="2 3">JEF-007</strain>
    </source>
</reference>
<dbReference type="EMBL" id="MRVG01000006">
    <property type="protein sequence ID" value="PMB67610.1"/>
    <property type="molecule type" value="Genomic_DNA"/>
</dbReference>
<feature type="compositionally biased region" description="Basic and acidic residues" evidence="1">
    <location>
        <begin position="1"/>
        <end position="17"/>
    </location>
</feature>
<organism evidence="2 3">
    <name type="scientific">Beauveria bassiana</name>
    <name type="common">White muscardine disease fungus</name>
    <name type="synonym">Tritirachium shiotae</name>
    <dbReference type="NCBI Taxonomy" id="176275"/>
    <lineage>
        <taxon>Eukaryota</taxon>
        <taxon>Fungi</taxon>
        <taxon>Dikarya</taxon>
        <taxon>Ascomycota</taxon>
        <taxon>Pezizomycotina</taxon>
        <taxon>Sordariomycetes</taxon>
        <taxon>Hypocreomycetidae</taxon>
        <taxon>Hypocreales</taxon>
        <taxon>Cordycipitaceae</taxon>
        <taxon>Beauveria</taxon>
    </lineage>
</organism>
<evidence type="ECO:0000313" key="3">
    <source>
        <dbReference type="Proteomes" id="UP000235728"/>
    </source>
</evidence>
<proteinExistence type="predicted"/>
<evidence type="ECO:0000313" key="2">
    <source>
        <dbReference type="EMBL" id="PMB67610.1"/>
    </source>
</evidence>
<gene>
    <name evidence="2" type="ORF">BM221_005777</name>
</gene>
<name>A0A2N6NJZ5_BEABA</name>